<keyword evidence="5 7" id="KW-0627">Porphyrin biosynthesis</keyword>
<sequence length="355" mass="39345">MPGESATQPYDAVLVVSFGGPEGPDDVMPFLENVLRGKNVPRERMLEVAEHYQHFGGVSPINEQCRQLIAALEAELAEHGPHLPIYWGNRNWQPLLPDTLRQMRDDGVRRAIAFFTSTFSSYSGCRQYRENLAAAQAAVGEGTPQIDKLRMPYNHPGFIETCADHLRNTLEQVPADRRGAAKVLFTAHSIPMGMAENCGYEKQLLEASRLTAEAAGATDWEVVYQSRSGPPQQPWLEPDVCDRIEALHAAGALTDVVVLPIGFVSDHMEVLFDLDTEAKQLCESLGLGFYRASTMGTHPRAVRMIRELIEERIETELGETPDRPAVGRFPANHDVCPQDCCLYTPRRPAPSPSPS</sequence>
<comment type="pathway">
    <text evidence="7">Porphyrin-containing compound metabolism; protoheme biosynthesis; protoheme from protoporphyrin-IX: step 1/1.</text>
</comment>
<dbReference type="InterPro" id="IPR033659">
    <property type="entry name" value="Ferrochelatase_N"/>
</dbReference>
<reference evidence="9 10" key="1">
    <citation type="submission" date="2019-02" db="EMBL/GenBank/DDBJ databases">
        <title>Deep-cultivation of Planctomycetes and their phenomic and genomic characterization uncovers novel biology.</title>
        <authorList>
            <person name="Wiegand S."/>
            <person name="Jogler M."/>
            <person name="Boedeker C."/>
            <person name="Pinto D."/>
            <person name="Vollmers J."/>
            <person name="Rivas-Marin E."/>
            <person name="Kohn T."/>
            <person name="Peeters S.H."/>
            <person name="Heuer A."/>
            <person name="Rast P."/>
            <person name="Oberbeckmann S."/>
            <person name="Bunk B."/>
            <person name="Jeske O."/>
            <person name="Meyerdierks A."/>
            <person name="Storesund J.E."/>
            <person name="Kallscheuer N."/>
            <person name="Luecker S."/>
            <person name="Lage O.M."/>
            <person name="Pohl T."/>
            <person name="Merkel B.J."/>
            <person name="Hornburger P."/>
            <person name="Mueller R.-W."/>
            <person name="Bruemmer F."/>
            <person name="Labrenz M."/>
            <person name="Spormann A.M."/>
            <person name="Op den Camp H."/>
            <person name="Overmann J."/>
            <person name="Amann R."/>
            <person name="Jetten M.S.M."/>
            <person name="Mascher T."/>
            <person name="Medema M.H."/>
            <person name="Devos D.P."/>
            <person name="Kaster A.-K."/>
            <person name="Ovreas L."/>
            <person name="Rohde M."/>
            <person name="Galperin M.Y."/>
            <person name="Jogler C."/>
        </authorList>
    </citation>
    <scope>NUCLEOTIDE SEQUENCE [LARGE SCALE GENOMIC DNA]</scope>
    <source>
        <strain evidence="9 10">Spa11</strain>
    </source>
</reference>
<dbReference type="EMBL" id="CP036349">
    <property type="protein sequence ID" value="QDV73099.1"/>
    <property type="molecule type" value="Genomic_DNA"/>
</dbReference>
<dbReference type="EC" id="4.98.1.1" evidence="7"/>
<dbReference type="SUPFAM" id="SSF53800">
    <property type="entry name" value="Chelatase"/>
    <property type="match status" value="1"/>
</dbReference>
<evidence type="ECO:0000256" key="1">
    <source>
        <dbReference type="ARBA" id="ARBA00007718"/>
    </source>
</evidence>
<comment type="function">
    <text evidence="7">Catalyzes the ferrous insertion into protoporphyrin IX.</text>
</comment>
<comment type="subcellular location">
    <subcellularLocation>
        <location evidence="7">Cytoplasm</location>
    </subcellularLocation>
</comment>
<keyword evidence="10" id="KW-1185">Reference proteome</keyword>
<dbReference type="GO" id="GO:0005737">
    <property type="term" value="C:cytoplasm"/>
    <property type="evidence" value="ECO:0007669"/>
    <property type="project" value="UniProtKB-SubCell"/>
</dbReference>
<gene>
    <name evidence="7 9" type="primary">hemH</name>
    <name evidence="9" type="ORF">Spa11_12890</name>
</gene>
<organism evidence="9 10">
    <name type="scientific">Botrimarina mediterranea</name>
    <dbReference type="NCBI Taxonomy" id="2528022"/>
    <lineage>
        <taxon>Bacteria</taxon>
        <taxon>Pseudomonadati</taxon>
        <taxon>Planctomycetota</taxon>
        <taxon>Planctomycetia</taxon>
        <taxon>Pirellulales</taxon>
        <taxon>Lacipirellulaceae</taxon>
        <taxon>Botrimarina</taxon>
    </lineage>
</organism>
<evidence type="ECO:0000313" key="10">
    <source>
        <dbReference type="Proteomes" id="UP000316426"/>
    </source>
</evidence>
<dbReference type="CDD" id="cd00419">
    <property type="entry name" value="Ferrochelatase_C"/>
    <property type="match status" value="1"/>
</dbReference>
<dbReference type="AlphaFoldDB" id="A0A518K5M8"/>
<dbReference type="HAMAP" id="MF_00323">
    <property type="entry name" value="Ferrochelatase"/>
    <property type="match status" value="1"/>
</dbReference>
<feature type="binding site" evidence="7">
    <location>
        <position position="269"/>
    </location>
    <ligand>
        <name>Fe(2+)</name>
        <dbReference type="ChEBI" id="CHEBI:29033"/>
    </ligand>
</feature>
<dbReference type="PANTHER" id="PTHR11108">
    <property type="entry name" value="FERROCHELATASE"/>
    <property type="match status" value="1"/>
</dbReference>
<keyword evidence="4 7" id="KW-0456">Lyase</keyword>
<dbReference type="GO" id="GO:0006783">
    <property type="term" value="P:heme biosynthetic process"/>
    <property type="evidence" value="ECO:0007669"/>
    <property type="project" value="UniProtKB-UniRule"/>
</dbReference>
<evidence type="ECO:0000256" key="6">
    <source>
        <dbReference type="ARBA" id="ARBA00024536"/>
    </source>
</evidence>
<dbReference type="NCBIfam" id="NF000689">
    <property type="entry name" value="PRK00035.2-1"/>
    <property type="match status" value="1"/>
</dbReference>
<proteinExistence type="inferred from homology"/>
<dbReference type="NCBIfam" id="TIGR00109">
    <property type="entry name" value="hemH"/>
    <property type="match status" value="1"/>
</dbReference>
<evidence type="ECO:0000256" key="3">
    <source>
        <dbReference type="ARBA" id="ARBA00023133"/>
    </source>
</evidence>
<keyword evidence="7" id="KW-0963">Cytoplasm</keyword>
<keyword evidence="7" id="KW-0479">Metal-binding</keyword>
<dbReference type="RefSeq" id="WP_145116918.1">
    <property type="nucleotide sequence ID" value="NZ_CP036349.1"/>
</dbReference>
<dbReference type="Gene3D" id="3.40.50.1400">
    <property type="match status" value="2"/>
</dbReference>
<dbReference type="GO" id="GO:0046872">
    <property type="term" value="F:metal ion binding"/>
    <property type="evidence" value="ECO:0007669"/>
    <property type="project" value="UniProtKB-KW"/>
</dbReference>
<keyword evidence="3 7" id="KW-0350">Heme biosynthesis</keyword>
<dbReference type="Proteomes" id="UP000316426">
    <property type="component" value="Chromosome"/>
</dbReference>
<accession>A0A518K5M8</accession>
<evidence type="ECO:0000256" key="8">
    <source>
        <dbReference type="RuleBase" id="RU004185"/>
    </source>
</evidence>
<feature type="binding site" evidence="7">
    <location>
        <position position="188"/>
    </location>
    <ligand>
        <name>Fe(2+)</name>
        <dbReference type="ChEBI" id="CHEBI:29033"/>
    </ligand>
</feature>
<evidence type="ECO:0000256" key="7">
    <source>
        <dbReference type="HAMAP-Rule" id="MF_00323"/>
    </source>
</evidence>
<dbReference type="CDD" id="cd03411">
    <property type="entry name" value="Ferrochelatase_N"/>
    <property type="match status" value="1"/>
</dbReference>
<comment type="catalytic activity">
    <reaction evidence="6">
        <text>Fe-coproporphyrin III + 2 H(+) = coproporphyrin III + Fe(2+)</text>
        <dbReference type="Rhea" id="RHEA:49572"/>
        <dbReference type="ChEBI" id="CHEBI:15378"/>
        <dbReference type="ChEBI" id="CHEBI:29033"/>
        <dbReference type="ChEBI" id="CHEBI:68438"/>
        <dbReference type="ChEBI" id="CHEBI:131725"/>
        <dbReference type="EC" id="4.99.1.9"/>
    </reaction>
    <physiologicalReaction direction="right-to-left" evidence="6">
        <dbReference type="Rhea" id="RHEA:49574"/>
    </physiologicalReaction>
</comment>
<dbReference type="KEGG" id="bmei:Spa11_12890"/>
<evidence type="ECO:0000256" key="2">
    <source>
        <dbReference type="ARBA" id="ARBA00023004"/>
    </source>
</evidence>
<evidence type="ECO:0000256" key="5">
    <source>
        <dbReference type="ARBA" id="ARBA00023244"/>
    </source>
</evidence>
<name>A0A518K5M8_9BACT</name>
<evidence type="ECO:0000256" key="4">
    <source>
        <dbReference type="ARBA" id="ARBA00023239"/>
    </source>
</evidence>
<dbReference type="UniPathway" id="UPA00252">
    <property type="reaction ID" value="UER00325"/>
</dbReference>
<dbReference type="InterPro" id="IPR001015">
    <property type="entry name" value="Ferrochelatase"/>
</dbReference>
<dbReference type="GO" id="GO:0004325">
    <property type="term" value="F:ferrochelatase activity"/>
    <property type="evidence" value="ECO:0007669"/>
    <property type="project" value="UniProtKB-UniRule"/>
</dbReference>
<evidence type="ECO:0000313" key="9">
    <source>
        <dbReference type="EMBL" id="QDV73099.1"/>
    </source>
</evidence>
<keyword evidence="2 7" id="KW-0408">Iron</keyword>
<comment type="similarity">
    <text evidence="1 7 8">Belongs to the ferrochelatase family.</text>
</comment>
<dbReference type="InterPro" id="IPR033644">
    <property type="entry name" value="Ferrochelatase_C"/>
</dbReference>
<dbReference type="Pfam" id="PF00762">
    <property type="entry name" value="Ferrochelatase"/>
    <property type="match status" value="1"/>
</dbReference>
<comment type="catalytic activity">
    <reaction evidence="7">
        <text>heme b + 2 H(+) = protoporphyrin IX + Fe(2+)</text>
        <dbReference type="Rhea" id="RHEA:22584"/>
        <dbReference type="ChEBI" id="CHEBI:15378"/>
        <dbReference type="ChEBI" id="CHEBI:29033"/>
        <dbReference type="ChEBI" id="CHEBI:57306"/>
        <dbReference type="ChEBI" id="CHEBI:60344"/>
        <dbReference type="EC" id="4.98.1.1"/>
    </reaction>
</comment>
<protein>
    <recommendedName>
        <fullName evidence="7">Ferrochelatase</fullName>
        <ecNumber evidence="7">4.98.1.1</ecNumber>
    </recommendedName>
    <alternativeName>
        <fullName evidence="7">Heme synthase</fullName>
    </alternativeName>
    <alternativeName>
        <fullName evidence="7">Protoheme ferro-lyase</fullName>
    </alternativeName>
</protein>
<dbReference type="PANTHER" id="PTHR11108:SF1">
    <property type="entry name" value="FERROCHELATASE, MITOCHONDRIAL"/>
    <property type="match status" value="1"/>
</dbReference>